<dbReference type="EMBL" id="NGKC01000011">
    <property type="protein sequence ID" value="RSU10661.1"/>
    <property type="molecule type" value="Genomic_DNA"/>
</dbReference>
<feature type="transmembrane region" description="Helical" evidence="1">
    <location>
        <begin position="90"/>
        <end position="111"/>
    </location>
</feature>
<feature type="transmembrane region" description="Helical" evidence="1">
    <location>
        <begin position="117"/>
        <end position="138"/>
    </location>
</feature>
<organism evidence="3 4">
    <name type="scientific">Vagococcus acidifermentans</name>
    <dbReference type="NCBI Taxonomy" id="564710"/>
    <lineage>
        <taxon>Bacteria</taxon>
        <taxon>Bacillati</taxon>
        <taxon>Bacillota</taxon>
        <taxon>Bacilli</taxon>
        <taxon>Lactobacillales</taxon>
        <taxon>Enterococcaceae</taxon>
        <taxon>Vagococcus</taxon>
    </lineage>
</organism>
<keyword evidence="1" id="KW-0812">Transmembrane</keyword>
<feature type="transmembrane region" description="Helical" evidence="1">
    <location>
        <begin position="150"/>
        <end position="169"/>
    </location>
</feature>
<evidence type="ECO:0000256" key="1">
    <source>
        <dbReference type="SAM" id="Phobius"/>
    </source>
</evidence>
<dbReference type="OrthoDB" id="4822551at2"/>
<gene>
    <name evidence="3" type="ORF">CBF27_10110</name>
</gene>
<sequence length="170" mass="19122">MKKETKQRVLSAVLLLIYVTLLIWIILFKMSFSMSDLTVTRYLNLVPFGEPLVVNGQTDYSEIIQNALIFLPFGLLLSMVLPRASFLSKLFVIVLASLSLEVLQYVLAVGRTDITDLIMNSAGGFAGLIVYDLLELVFRSKSRLNKLLNGLGYVTAILFIGWMIYLFFIA</sequence>
<protein>
    <recommendedName>
        <fullName evidence="2">VanZ-like domain-containing protein</fullName>
    </recommendedName>
</protein>
<dbReference type="Pfam" id="PF04892">
    <property type="entry name" value="VanZ"/>
    <property type="match status" value="1"/>
</dbReference>
<keyword evidence="4" id="KW-1185">Reference proteome</keyword>
<dbReference type="InterPro" id="IPR053150">
    <property type="entry name" value="Teicoplanin_resist-assoc"/>
</dbReference>
<evidence type="ECO:0000259" key="2">
    <source>
        <dbReference type="Pfam" id="PF04892"/>
    </source>
</evidence>
<evidence type="ECO:0000313" key="4">
    <source>
        <dbReference type="Proteomes" id="UP000286773"/>
    </source>
</evidence>
<feature type="domain" description="VanZ-like" evidence="2">
    <location>
        <begin position="16"/>
        <end position="134"/>
    </location>
</feature>
<name>A0A430ARI0_9ENTE</name>
<accession>A0A430ARI0</accession>
<feature type="transmembrane region" description="Helical" evidence="1">
    <location>
        <begin position="63"/>
        <end position="81"/>
    </location>
</feature>
<dbReference type="AlphaFoldDB" id="A0A430ARI0"/>
<feature type="transmembrane region" description="Helical" evidence="1">
    <location>
        <begin position="12"/>
        <end position="32"/>
    </location>
</feature>
<keyword evidence="1" id="KW-1133">Transmembrane helix</keyword>
<reference evidence="3 4" key="1">
    <citation type="submission" date="2017-05" db="EMBL/GenBank/DDBJ databases">
        <title>Vagococcus spp. assemblies.</title>
        <authorList>
            <person name="Gulvik C.A."/>
        </authorList>
    </citation>
    <scope>NUCLEOTIDE SEQUENCE [LARGE SCALE GENOMIC DNA]</scope>
    <source>
        <strain evidence="3 4">LMG 24798</strain>
    </source>
</reference>
<dbReference type="PANTHER" id="PTHR36834">
    <property type="entry name" value="MEMBRANE PROTEIN-RELATED"/>
    <property type="match status" value="1"/>
</dbReference>
<dbReference type="InterPro" id="IPR006976">
    <property type="entry name" value="VanZ-like"/>
</dbReference>
<proteinExistence type="predicted"/>
<dbReference type="Proteomes" id="UP000286773">
    <property type="component" value="Unassembled WGS sequence"/>
</dbReference>
<evidence type="ECO:0000313" key="3">
    <source>
        <dbReference type="EMBL" id="RSU10661.1"/>
    </source>
</evidence>
<keyword evidence="1" id="KW-0472">Membrane</keyword>
<comment type="caution">
    <text evidence="3">The sequence shown here is derived from an EMBL/GenBank/DDBJ whole genome shotgun (WGS) entry which is preliminary data.</text>
</comment>
<dbReference type="PANTHER" id="PTHR36834:SF2">
    <property type="entry name" value="MEMBRANE PROTEIN"/>
    <property type="match status" value="1"/>
</dbReference>
<dbReference type="RefSeq" id="WP_126814188.1">
    <property type="nucleotide sequence ID" value="NZ_NGKC01000011.1"/>
</dbReference>